<evidence type="ECO:0000313" key="1">
    <source>
        <dbReference type="EMBL" id="PYY27822.1"/>
    </source>
</evidence>
<reference evidence="1 2" key="1">
    <citation type="submission" date="2018-01" db="EMBL/GenBank/DDBJ databases">
        <title>Genome sequence of the PGP bacterium Paenibacillus illinoisensis E3.</title>
        <authorList>
            <person name="Rolli E."/>
            <person name="Marasco R."/>
            <person name="Bessem C."/>
            <person name="Michoud G."/>
            <person name="Gaiarsa S."/>
            <person name="Borin S."/>
            <person name="Daffonchio D."/>
        </authorList>
    </citation>
    <scope>NUCLEOTIDE SEQUENCE [LARGE SCALE GENOMIC DNA]</scope>
    <source>
        <strain evidence="1 2">E3</strain>
    </source>
</reference>
<protein>
    <recommendedName>
        <fullName evidence="3">Polyprenyl synthetase</fullName>
    </recommendedName>
</protein>
<dbReference type="EMBL" id="PRLG01000021">
    <property type="protein sequence ID" value="PYY27822.1"/>
    <property type="molecule type" value="Genomic_DNA"/>
</dbReference>
<evidence type="ECO:0008006" key="3">
    <source>
        <dbReference type="Google" id="ProtNLM"/>
    </source>
</evidence>
<organism evidence="1 2">
    <name type="scientific">Paenibacillus illinoisensis</name>
    <dbReference type="NCBI Taxonomy" id="59845"/>
    <lineage>
        <taxon>Bacteria</taxon>
        <taxon>Bacillati</taxon>
        <taxon>Bacillota</taxon>
        <taxon>Bacilli</taxon>
        <taxon>Bacillales</taxon>
        <taxon>Paenibacillaceae</taxon>
        <taxon>Paenibacillus</taxon>
    </lineage>
</organism>
<dbReference type="Proteomes" id="UP000247459">
    <property type="component" value="Unassembled WGS sequence"/>
</dbReference>
<sequence length="319" mass="36387">MRREWLDPFRSDLEVVFAAAEQLVQNYPESLSEHALKQLHSINPLLRDSGHSYIGYIIPLWMQISDGLPPQTAHKLSTACLIHMLYFLNQDEVMDERPDDSTLKLSLGNLYYMDALRIYSDLFSPSSLFWTYFRQYVTDWAVSVNGEKSLDYFKENPLLIAQKAAPLQLGAAGALLLLEQKDRIVAVCSAVNIALMTLQMTDDFNDMDQDAAQGNYNSFLSHISSALQLTYPEQPLSERIRDNMYSTPIMYSYVDIAYRYHDILASSNSGIPHLLSFNTHLCQTLVQAVEAIKQHKKMLHQGGFHYWISEHALNPQGKS</sequence>
<gene>
    <name evidence="1" type="ORF">PIL02S_04495</name>
</gene>
<name>A0A2W0CCE7_9BACL</name>
<evidence type="ECO:0000313" key="2">
    <source>
        <dbReference type="Proteomes" id="UP000247459"/>
    </source>
</evidence>
<dbReference type="OrthoDB" id="2645648at2"/>
<accession>A0A2W0CCE7</accession>
<proteinExistence type="predicted"/>
<dbReference type="RefSeq" id="WP_110821481.1">
    <property type="nucleotide sequence ID" value="NZ_PRLG01000021.1"/>
</dbReference>
<comment type="caution">
    <text evidence="1">The sequence shown here is derived from an EMBL/GenBank/DDBJ whole genome shotgun (WGS) entry which is preliminary data.</text>
</comment>
<dbReference type="AlphaFoldDB" id="A0A2W0CCE7"/>